<evidence type="ECO:0000313" key="4">
    <source>
        <dbReference type="Proteomes" id="UP000033608"/>
    </source>
</evidence>
<dbReference type="Pfam" id="PF00248">
    <property type="entry name" value="Aldo_ket_red"/>
    <property type="match status" value="1"/>
</dbReference>
<dbReference type="InterPro" id="IPR023210">
    <property type="entry name" value="NADP_OxRdtase_dom"/>
</dbReference>
<organism evidence="2 4">
    <name type="scientific">Devosia limi DSM 17137</name>
    <dbReference type="NCBI Taxonomy" id="1121477"/>
    <lineage>
        <taxon>Bacteria</taxon>
        <taxon>Pseudomonadati</taxon>
        <taxon>Pseudomonadota</taxon>
        <taxon>Alphaproteobacteria</taxon>
        <taxon>Hyphomicrobiales</taxon>
        <taxon>Devosiaceae</taxon>
        <taxon>Devosia</taxon>
    </lineage>
</organism>
<dbReference type="SUPFAM" id="SSF51430">
    <property type="entry name" value="NAD(P)-linked oxidoreductase"/>
    <property type="match status" value="1"/>
</dbReference>
<dbReference type="PATRIC" id="fig|1121477.3.peg.302"/>
<name>A0A0F5LAI6_9HYPH</name>
<protein>
    <recommendedName>
        <fullName evidence="1">NADP-dependent oxidoreductase domain-containing protein</fullName>
    </recommendedName>
</protein>
<keyword evidence="4" id="KW-1185">Reference proteome</keyword>
<accession>A0A0F5LAI6</accession>
<dbReference type="Gene3D" id="3.20.20.100">
    <property type="entry name" value="NADP-dependent oxidoreductase domain"/>
    <property type="match status" value="1"/>
</dbReference>
<dbReference type="OrthoDB" id="9783572at2"/>
<dbReference type="STRING" id="1121477.SAMN02745223_02340"/>
<evidence type="ECO:0000259" key="1">
    <source>
        <dbReference type="Pfam" id="PF00248"/>
    </source>
</evidence>
<dbReference type="EMBL" id="LAJF01000112">
    <property type="protein sequence ID" value="KKB79406.1"/>
    <property type="molecule type" value="Genomic_DNA"/>
</dbReference>
<evidence type="ECO:0000313" key="3">
    <source>
        <dbReference type="EMBL" id="SHF32035.1"/>
    </source>
</evidence>
<dbReference type="InterPro" id="IPR020471">
    <property type="entry name" value="AKR"/>
</dbReference>
<dbReference type="EMBL" id="FQVC01000006">
    <property type="protein sequence ID" value="SHF32035.1"/>
    <property type="molecule type" value="Genomic_DNA"/>
</dbReference>
<sequence length="299" mass="32318">MSGSTERSELFGRLALGTVQFGLTYGITNTSGKVGPDAVQAILARAAEVGLSTLDTAALYGDSEQSLGSAGVENFAVVTKLPELGRDVADPGLWVRTQMLASLSRLRLPRVDGLLLHRPDVLMTESGPAIWSAMQHLRAEGLVRAIGYSVYEPRELSSLYQAFRPDIVQLPYNALDSRFEVSGWIARLADGGTMVHARSAFLQGLLLAPRDGLPEKFSRWRSVFDAWHQWCSARGLTPLQAALGHSLAHASIDRVLVGVAGMDQFSEILASVSRHPIAAPLDLSSSDIDLINPSRWSSL</sequence>
<evidence type="ECO:0000313" key="5">
    <source>
        <dbReference type="Proteomes" id="UP000184533"/>
    </source>
</evidence>
<proteinExistence type="predicted"/>
<reference evidence="3 5" key="2">
    <citation type="submission" date="2016-11" db="EMBL/GenBank/DDBJ databases">
        <authorList>
            <person name="Jaros S."/>
            <person name="Januszkiewicz K."/>
            <person name="Wedrychowicz H."/>
        </authorList>
    </citation>
    <scope>NUCLEOTIDE SEQUENCE [LARGE SCALE GENOMIC DNA]</scope>
    <source>
        <strain evidence="3 5">DSM 17137</strain>
    </source>
</reference>
<dbReference type="InterPro" id="IPR036812">
    <property type="entry name" value="NAD(P)_OxRdtase_dom_sf"/>
</dbReference>
<dbReference type="Proteomes" id="UP000033608">
    <property type="component" value="Unassembled WGS sequence"/>
</dbReference>
<dbReference type="InterPro" id="IPR053135">
    <property type="entry name" value="AKR2_Oxidoreductase"/>
</dbReference>
<dbReference type="PANTHER" id="PTHR43312:SF1">
    <property type="entry name" value="NADP-DEPENDENT OXIDOREDUCTASE DOMAIN-CONTAINING PROTEIN"/>
    <property type="match status" value="1"/>
</dbReference>
<gene>
    <name evidence="3" type="ORF">SAMN02745223_02340</name>
    <name evidence="2" type="ORF">VW29_17755</name>
</gene>
<feature type="domain" description="NADP-dependent oxidoreductase" evidence="1">
    <location>
        <begin position="13"/>
        <end position="273"/>
    </location>
</feature>
<dbReference type="GO" id="GO:0016491">
    <property type="term" value="F:oxidoreductase activity"/>
    <property type="evidence" value="ECO:0007669"/>
    <property type="project" value="InterPro"/>
</dbReference>
<evidence type="ECO:0000313" key="2">
    <source>
        <dbReference type="EMBL" id="KKB79406.1"/>
    </source>
</evidence>
<dbReference type="RefSeq" id="WP_046136609.1">
    <property type="nucleotide sequence ID" value="NZ_FQVC01000006.1"/>
</dbReference>
<dbReference type="PANTHER" id="PTHR43312">
    <property type="entry name" value="D-THREO-ALDOSE 1-DEHYDROGENASE"/>
    <property type="match status" value="1"/>
</dbReference>
<dbReference type="PRINTS" id="PR00069">
    <property type="entry name" value="ALDKETRDTASE"/>
</dbReference>
<dbReference type="CDD" id="cd19097">
    <property type="entry name" value="AKR_unchar"/>
    <property type="match status" value="1"/>
</dbReference>
<dbReference type="AlphaFoldDB" id="A0A0F5LAI6"/>
<dbReference type="Proteomes" id="UP000184533">
    <property type="component" value="Unassembled WGS sequence"/>
</dbReference>
<reference evidence="2 4" key="1">
    <citation type="submission" date="2015-03" db="EMBL/GenBank/DDBJ databases">
        <authorList>
            <person name="Hassan Y.I."/>
            <person name="Lepp D."/>
            <person name="Zhou T."/>
        </authorList>
    </citation>
    <scope>NUCLEOTIDE SEQUENCE [LARGE SCALE GENOMIC DNA]</scope>
    <source>
        <strain evidence="2 4">DSM 17137</strain>
    </source>
</reference>